<dbReference type="RefSeq" id="WP_345463464.1">
    <property type="nucleotide sequence ID" value="NZ_BAABKG010000006.1"/>
</dbReference>
<accession>A0ABP9Q1R1</accession>
<dbReference type="InterPro" id="IPR036390">
    <property type="entry name" value="WH_DNA-bd_sf"/>
</dbReference>
<dbReference type="Proteomes" id="UP001500221">
    <property type="component" value="Unassembled WGS sequence"/>
</dbReference>
<proteinExistence type="predicted"/>
<dbReference type="Pfam" id="PF12802">
    <property type="entry name" value="MarR_2"/>
    <property type="match status" value="1"/>
</dbReference>
<dbReference type="InterPro" id="IPR039422">
    <property type="entry name" value="MarR/SlyA-like"/>
</dbReference>
<keyword evidence="3" id="KW-1185">Reference proteome</keyword>
<gene>
    <name evidence="2" type="ORF">GCM10023340_41620</name>
</gene>
<evidence type="ECO:0000313" key="3">
    <source>
        <dbReference type="Proteomes" id="UP001500221"/>
    </source>
</evidence>
<dbReference type="EMBL" id="BAABKG010000006">
    <property type="protein sequence ID" value="GAA5155698.1"/>
    <property type="molecule type" value="Genomic_DNA"/>
</dbReference>
<protein>
    <recommendedName>
        <fullName evidence="1">HTH marR-type domain-containing protein</fullName>
    </recommendedName>
</protein>
<dbReference type="PANTHER" id="PTHR33164:SF106">
    <property type="entry name" value="TRANSCRIPTIONAL REGULATORY PROTEIN"/>
    <property type="match status" value="1"/>
</dbReference>
<dbReference type="Gene3D" id="1.10.10.10">
    <property type="entry name" value="Winged helix-like DNA-binding domain superfamily/Winged helix DNA-binding domain"/>
    <property type="match status" value="1"/>
</dbReference>
<evidence type="ECO:0000259" key="1">
    <source>
        <dbReference type="SMART" id="SM00347"/>
    </source>
</evidence>
<dbReference type="InterPro" id="IPR000835">
    <property type="entry name" value="HTH_MarR-typ"/>
</dbReference>
<dbReference type="PANTHER" id="PTHR33164">
    <property type="entry name" value="TRANSCRIPTIONAL REGULATOR, MARR FAMILY"/>
    <property type="match status" value="1"/>
</dbReference>
<name>A0ABP9Q1R1_9ACTN</name>
<reference evidence="3" key="1">
    <citation type="journal article" date="2019" name="Int. J. Syst. Evol. Microbiol.">
        <title>The Global Catalogue of Microorganisms (GCM) 10K type strain sequencing project: providing services to taxonomists for standard genome sequencing and annotation.</title>
        <authorList>
            <consortium name="The Broad Institute Genomics Platform"/>
            <consortium name="The Broad Institute Genome Sequencing Center for Infectious Disease"/>
            <person name="Wu L."/>
            <person name="Ma J."/>
        </authorList>
    </citation>
    <scope>NUCLEOTIDE SEQUENCE [LARGE SCALE GENOMIC DNA]</scope>
    <source>
        <strain evidence="3">JCM 18459</strain>
    </source>
</reference>
<organism evidence="2 3">
    <name type="scientific">Nocardioides marinquilinus</name>
    <dbReference type="NCBI Taxonomy" id="1210400"/>
    <lineage>
        <taxon>Bacteria</taxon>
        <taxon>Bacillati</taxon>
        <taxon>Actinomycetota</taxon>
        <taxon>Actinomycetes</taxon>
        <taxon>Propionibacteriales</taxon>
        <taxon>Nocardioidaceae</taxon>
        <taxon>Nocardioides</taxon>
    </lineage>
</organism>
<feature type="domain" description="HTH marR-type" evidence="1">
    <location>
        <begin position="35"/>
        <end position="139"/>
    </location>
</feature>
<evidence type="ECO:0000313" key="2">
    <source>
        <dbReference type="EMBL" id="GAA5155698.1"/>
    </source>
</evidence>
<comment type="caution">
    <text evidence="2">The sequence shown here is derived from an EMBL/GenBank/DDBJ whole genome shotgun (WGS) entry which is preliminary data.</text>
</comment>
<dbReference type="SMART" id="SM00347">
    <property type="entry name" value="HTH_MARR"/>
    <property type="match status" value="1"/>
</dbReference>
<sequence>MRDADPLTEPWDDVRVGLMHRLNDWAVGHAEVNRQLADWIGLPTSDAVALGHLVWAAEAGDPLSPAGLMRRIGLTSGATTLLVDRLEAAGHVARSRESADRRRVTLRPTPSARAGVRDFLAAAGAETAAVLRETPAHDLAVATAVLERLGAANAAAVVRLRSHARVSAAS</sequence>
<dbReference type="SUPFAM" id="SSF46785">
    <property type="entry name" value="Winged helix' DNA-binding domain"/>
    <property type="match status" value="1"/>
</dbReference>
<dbReference type="InterPro" id="IPR036388">
    <property type="entry name" value="WH-like_DNA-bd_sf"/>
</dbReference>